<proteinExistence type="predicted"/>
<evidence type="ECO:0000313" key="3">
    <source>
        <dbReference type="EMBL" id="THH39764.1"/>
    </source>
</evidence>
<feature type="transmembrane region" description="Helical" evidence="1">
    <location>
        <begin position="125"/>
        <end position="143"/>
    </location>
</feature>
<dbReference type="AlphaFoldDB" id="A0A4S4NJ05"/>
<keyword evidence="1" id="KW-0812">Transmembrane</keyword>
<feature type="signal peptide" evidence="2">
    <location>
        <begin position="1"/>
        <end position="18"/>
    </location>
</feature>
<evidence type="ECO:0000313" key="4">
    <source>
        <dbReference type="Proteomes" id="UP000308528"/>
    </source>
</evidence>
<sequence length="162" mass="18516">MRLTLLLFALLYCTCVPAQRVLLFEQLTNSKSDRVYEGEALRFRMKGDDFWQEGYIREMRPDIQALVINDRYILLDEIDAVFRGHTIASRLGLGLMTFGAGWSFFAALGYATDKIDETNYSVDDALVTAVSVGTGFLLVKVLGRRKFRPGKYKRLRVVDLNF</sequence>
<evidence type="ECO:0000256" key="1">
    <source>
        <dbReference type="SAM" id="Phobius"/>
    </source>
</evidence>
<reference evidence="3 4" key="1">
    <citation type="submission" date="2019-04" db="EMBL/GenBank/DDBJ databases">
        <title>Lewinella litorea sp. nov., isolated from a marine sand.</title>
        <authorList>
            <person name="Yoon J.-H."/>
        </authorList>
    </citation>
    <scope>NUCLEOTIDE SEQUENCE [LARGE SCALE GENOMIC DNA]</scope>
    <source>
        <strain evidence="3 4">HSMS-39</strain>
    </source>
</reference>
<organism evidence="3 4">
    <name type="scientific">Neolewinella litorea</name>
    <dbReference type="NCBI Taxonomy" id="2562452"/>
    <lineage>
        <taxon>Bacteria</taxon>
        <taxon>Pseudomonadati</taxon>
        <taxon>Bacteroidota</taxon>
        <taxon>Saprospiria</taxon>
        <taxon>Saprospirales</taxon>
        <taxon>Lewinellaceae</taxon>
        <taxon>Neolewinella</taxon>
    </lineage>
</organism>
<name>A0A4S4NJ05_9BACT</name>
<comment type="caution">
    <text evidence="3">The sequence shown here is derived from an EMBL/GenBank/DDBJ whole genome shotgun (WGS) entry which is preliminary data.</text>
</comment>
<feature type="chain" id="PRO_5020743472" evidence="2">
    <location>
        <begin position="19"/>
        <end position="162"/>
    </location>
</feature>
<accession>A0A4S4NJ05</accession>
<keyword evidence="1" id="KW-1133">Transmembrane helix</keyword>
<evidence type="ECO:0000256" key="2">
    <source>
        <dbReference type="SAM" id="SignalP"/>
    </source>
</evidence>
<keyword evidence="2" id="KW-0732">Signal</keyword>
<protein>
    <submittedName>
        <fullName evidence="3">Uncharacterized protein</fullName>
    </submittedName>
</protein>
<gene>
    <name evidence="3" type="ORF">E4021_09110</name>
</gene>
<keyword evidence="1" id="KW-0472">Membrane</keyword>
<dbReference type="RefSeq" id="WP_136458620.1">
    <property type="nucleotide sequence ID" value="NZ_SRSF01000003.1"/>
</dbReference>
<dbReference type="Proteomes" id="UP000308528">
    <property type="component" value="Unassembled WGS sequence"/>
</dbReference>
<keyword evidence="4" id="KW-1185">Reference proteome</keyword>
<dbReference type="EMBL" id="SRSF01000003">
    <property type="protein sequence ID" value="THH39764.1"/>
    <property type="molecule type" value="Genomic_DNA"/>
</dbReference>
<dbReference type="OrthoDB" id="1495079at2"/>